<sequence length="240" mass="25817">MRVAALTCLLTLAGGTGALAAPPQPALLTTLERPDEPTTLEQAEPQRLVAVITKEQAISPLDYEPVDLVTWPGTDFAVRAEVHDQLELLFAAAEDEGLGLRVISGYRSHDTQAGTYGWWLRHNGRASADATSARPGHSEHQTGLAVDVDSTSGECYLDQCFGDTDEGRWVARQAHAFGFVVSYPEGARDTTGYAYEPWHLRYVGPQVAADMHARGIALLQDYASVPASSVRLGEALGSRG</sequence>
<evidence type="ECO:0000313" key="3">
    <source>
        <dbReference type="EMBL" id="USQ77973.1"/>
    </source>
</evidence>
<dbReference type="EMBL" id="CP099490">
    <property type="protein sequence ID" value="USQ77973.1"/>
    <property type="molecule type" value="Genomic_DNA"/>
</dbReference>
<dbReference type="PANTHER" id="PTHR34385:SF1">
    <property type="entry name" value="PEPTIDOGLYCAN L-ALANYL-D-GLUTAMATE ENDOPEPTIDASE CWLK"/>
    <property type="match status" value="1"/>
</dbReference>
<dbReference type="InterPro" id="IPR003709">
    <property type="entry name" value="VanY-like_core_dom"/>
</dbReference>
<name>A0ABY4YNN6_9MICO</name>
<evidence type="ECO:0000256" key="1">
    <source>
        <dbReference type="SAM" id="SignalP"/>
    </source>
</evidence>
<proteinExistence type="predicted"/>
<organism evidence="3 4">
    <name type="scientific">Ornithinimicrobium cryptoxanthini</name>
    <dbReference type="NCBI Taxonomy" id="2934161"/>
    <lineage>
        <taxon>Bacteria</taxon>
        <taxon>Bacillati</taxon>
        <taxon>Actinomycetota</taxon>
        <taxon>Actinomycetes</taxon>
        <taxon>Micrococcales</taxon>
        <taxon>Ornithinimicrobiaceae</taxon>
        <taxon>Ornithinimicrobium</taxon>
    </lineage>
</organism>
<dbReference type="PANTHER" id="PTHR34385">
    <property type="entry name" value="D-ALANYL-D-ALANINE CARBOXYPEPTIDASE"/>
    <property type="match status" value="1"/>
</dbReference>
<dbReference type="InterPro" id="IPR058193">
    <property type="entry name" value="VanY/YodJ_core_dom"/>
</dbReference>
<evidence type="ECO:0000313" key="4">
    <source>
        <dbReference type="Proteomes" id="UP001056535"/>
    </source>
</evidence>
<feature type="chain" id="PRO_5046054017" evidence="1">
    <location>
        <begin position="21"/>
        <end position="240"/>
    </location>
</feature>
<dbReference type="RefSeq" id="WP_252623919.1">
    <property type="nucleotide sequence ID" value="NZ_CP099490.1"/>
</dbReference>
<dbReference type="SUPFAM" id="SSF55166">
    <property type="entry name" value="Hedgehog/DD-peptidase"/>
    <property type="match status" value="1"/>
</dbReference>
<feature type="signal peptide" evidence="1">
    <location>
        <begin position="1"/>
        <end position="20"/>
    </location>
</feature>
<dbReference type="Proteomes" id="UP001056535">
    <property type="component" value="Chromosome"/>
</dbReference>
<dbReference type="Gene3D" id="3.30.1380.10">
    <property type="match status" value="1"/>
</dbReference>
<feature type="domain" description="D-alanyl-D-alanine carboxypeptidase-like core" evidence="2">
    <location>
        <begin position="78"/>
        <end position="204"/>
    </location>
</feature>
<protein>
    <submittedName>
        <fullName evidence="3">M15 family metallopeptidase</fullName>
    </submittedName>
</protein>
<dbReference type="CDD" id="cd14852">
    <property type="entry name" value="LD-carboxypeptidase"/>
    <property type="match status" value="1"/>
</dbReference>
<evidence type="ECO:0000259" key="2">
    <source>
        <dbReference type="Pfam" id="PF02557"/>
    </source>
</evidence>
<accession>A0ABY4YNN6</accession>
<gene>
    <name evidence="3" type="ORF">NF557_04330</name>
</gene>
<reference evidence="3" key="1">
    <citation type="submission" date="2022-06" db="EMBL/GenBank/DDBJ databases">
        <title>Ornithinimicrobium JY.X270.</title>
        <authorList>
            <person name="Huang Y."/>
        </authorList>
    </citation>
    <scope>NUCLEOTIDE SEQUENCE</scope>
    <source>
        <strain evidence="3">JY.X270</strain>
    </source>
</reference>
<dbReference type="Pfam" id="PF02557">
    <property type="entry name" value="VanY"/>
    <property type="match status" value="1"/>
</dbReference>
<keyword evidence="4" id="KW-1185">Reference proteome</keyword>
<dbReference type="InterPro" id="IPR052179">
    <property type="entry name" value="DD-CPase-like"/>
</dbReference>
<keyword evidence="1" id="KW-0732">Signal</keyword>
<dbReference type="InterPro" id="IPR009045">
    <property type="entry name" value="Zn_M74/Hedgehog-like"/>
</dbReference>